<sequence>HTLNGTKYQTIHMNPKSFTATQMFGALGPSGDWTDGIFSSTFRRACKREDDHIWLVLDGPIDTIWIESLNTCLDDNKLLTLANSDRIPMSRYLKLVFEIDSLDNASPATVSRAGIIYMSDKLLGWKPVLKAWIKERTATQAAVFEPLFMDLLDELQKYVEIDLTPMMDIPFMSPAVTLMNILETLLPKNDPTMKAKDIIEFSEIHLKRIFSFAAFWAFGSLLEWTDRKAFTERVLGDAGWNTPPVNVAKEETVFDYFVNDNGEWRHWNEKVDHYEYPSEGDEPDFSSILIPTVDNTRVHFLLEKLVLNGFPVLLLGESGTAKTVSILSYLESQPEDVVTRRVNFSSATTHNIFQNNIEEFVEKRMGNNYGPPAGKRGIIFVDDFNMVEVNEWGDMPTNEIVRQLIESRMLYSLEKPGDWFKLDDLFFVAAMQHPGGGRNDIPRRLKRQFSVFNVTLPSATSVDHIYGTIIEGHFSEERGFSGDVVDMSKKLTSLMRLVWSSTKAKMLPTPAKLHYIFNLRDLSRITQGILRSTPEKVNDAVQLLQLWRHECCRVLPDKFTNQQDTTWFDNRVLETLQ</sequence>
<dbReference type="InterPro" id="IPR026983">
    <property type="entry name" value="DHC"/>
</dbReference>
<dbReference type="InterPro" id="IPR027417">
    <property type="entry name" value="P-loop_NTPase"/>
</dbReference>
<feature type="non-terminal residue" evidence="3">
    <location>
        <position position="1"/>
    </location>
</feature>
<organism evidence="3 4">
    <name type="scientific">Aduncisulcus paluster</name>
    <dbReference type="NCBI Taxonomy" id="2918883"/>
    <lineage>
        <taxon>Eukaryota</taxon>
        <taxon>Metamonada</taxon>
        <taxon>Carpediemonas-like organisms</taxon>
        <taxon>Aduncisulcus</taxon>
    </lineage>
</organism>
<dbReference type="PANTHER" id="PTHR46961:SF19">
    <property type="entry name" value="DYNEIN HEAVY CHAIN 5, AXONEMAL"/>
    <property type="match status" value="1"/>
</dbReference>
<accession>A0ABQ5JW32</accession>
<feature type="domain" description="Dynein heavy chain AAA 5 extension" evidence="1">
    <location>
        <begin position="145"/>
        <end position="269"/>
    </location>
</feature>
<comment type="caution">
    <text evidence="3">The sequence shown here is derived from an EMBL/GenBank/DDBJ whole genome shotgun (WGS) entry which is preliminary data.</text>
</comment>
<gene>
    <name evidence="3" type="ORF">ADUPG1_011547</name>
</gene>
<dbReference type="Pfam" id="PF17852">
    <property type="entry name" value="Dynein_AAA_lid"/>
    <property type="match status" value="1"/>
</dbReference>
<feature type="domain" description="Dynein heavy chain 3 AAA+ lid" evidence="2">
    <location>
        <begin position="503"/>
        <end position="572"/>
    </location>
</feature>
<dbReference type="Gene3D" id="3.40.50.300">
    <property type="entry name" value="P-loop containing nucleotide triphosphate hydrolases"/>
    <property type="match status" value="2"/>
</dbReference>
<dbReference type="Gene3D" id="1.10.472.130">
    <property type="match status" value="1"/>
</dbReference>
<dbReference type="Gene3D" id="1.20.920.30">
    <property type="match status" value="1"/>
</dbReference>
<evidence type="ECO:0000259" key="2">
    <source>
        <dbReference type="Pfam" id="PF17857"/>
    </source>
</evidence>
<dbReference type="SUPFAM" id="SSF52540">
    <property type="entry name" value="P-loop containing nucleoside triphosphate hydrolases"/>
    <property type="match status" value="1"/>
</dbReference>
<reference evidence="3" key="1">
    <citation type="submission" date="2022-03" db="EMBL/GenBank/DDBJ databases">
        <title>Draft genome sequence of Aduncisulcus paluster, a free-living microaerophilic Fornicata.</title>
        <authorList>
            <person name="Yuyama I."/>
            <person name="Kume K."/>
            <person name="Tamura T."/>
            <person name="Inagaki Y."/>
            <person name="Hashimoto T."/>
        </authorList>
    </citation>
    <scope>NUCLEOTIDE SEQUENCE</scope>
    <source>
        <strain evidence="3">NY0171</strain>
    </source>
</reference>
<proteinExistence type="predicted"/>
<name>A0ABQ5JW32_9EUKA</name>
<dbReference type="PANTHER" id="PTHR46961">
    <property type="entry name" value="DYNEIN HEAVY CHAIN 1, AXONEMAL-LIKE PROTEIN"/>
    <property type="match status" value="1"/>
</dbReference>
<protein>
    <submittedName>
        <fullName evidence="3">Dynein heavy chain</fullName>
    </submittedName>
</protein>
<evidence type="ECO:0000313" key="4">
    <source>
        <dbReference type="Proteomes" id="UP001057375"/>
    </source>
</evidence>
<dbReference type="Pfam" id="PF12775">
    <property type="entry name" value="AAA_7"/>
    <property type="match status" value="1"/>
</dbReference>
<dbReference type="Proteomes" id="UP001057375">
    <property type="component" value="Unassembled WGS sequence"/>
</dbReference>
<dbReference type="InterPro" id="IPR041466">
    <property type="entry name" value="Dynein_AAA5_ext"/>
</dbReference>
<evidence type="ECO:0000313" key="3">
    <source>
        <dbReference type="EMBL" id="GKT19646.1"/>
    </source>
</evidence>
<keyword evidence="4" id="KW-1185">Reference proteome</keyword>
<feature type="non-terminal residue" evidence="3">
    <location>
        <position position="577"/>
    </location>
</feature>
<dbReference type="EMBL" id="BQXS01012078">
    <property type="protein sequence ID" value="GKT19646.1"/>
    <property type="molecule type" value="Genomic_DNA"/>
</dbReference>
<dbReference type="InterPro" id="IPR041589">
    <property type="entry name" value="DNAH3_AAA_lid_1"/>
</dbReference>
<dbReference type="Pfam" id="PF17857">
    <property type="entry name" value="AAA_lid_1"/>
    <property type="match status" value="1"/>
</dbReference>
<evidence type="ECO:0000259" key="1">
    <source>
        <dbReference type="Pfam" id="PF17852"/>
    </source>
</evidence>